<evidence type="ECO:0000313" key="2">
    <source>
        <dbReference type="EMBL" id="KAL0315391.1"/>
    </source>
</evidence>
<organism evidence="2">
    <name type="scientific">Sesamum radiatum</name>
    <name type="common">Black benniseed</name>
    <dbReference type="NCBI Taxonomy" id="300843"/>
    <lineage>
        <taxon>Eukaryota</taxon>
        <taxon>Viridiplantae</taxon>
        <taxon>Streptophyta</taxon>
        <taxon>Embryophyta</taxon>
        <taxon>Tracheophyta</taxon>
        <taxon>Spermatophyta</taxon>
        <taxon>Magnoliopsida</taxon>
        <taxon>eudicotyledons</taxon>
        <taxon>Gunneridae</taxon>
        <taxon>Pentapetalae</taxon>
        <taxon>asterids</taxon>
        <taxon>lamiids</taxon>
        <taxon>Lamiales</taxon>
        <taxon>Pedaliaceae</taxon>
        <taxon>Sesamum</taxon>
    </lineage>
</organism>
<evidence type="ECO:0000256" key="1">
    <source>
        <dbReference type="SAM" id="MobiDB-lite"/>
    </source>
</evidence>
<proteinExistence type="predicted"/>
<feature type="region of interest" description="Disordered" evidence="1">
    <location>
        <begin position="32"/>
        <end position="52"/>
    </location>
</feature>
<dbReference type="EMBL" id="JACGWJ010000025">
    <property type="protein sequence ID" value="KAL0315391.1"/>
    <property type="molecule type" value="Genomic_DNA"/>
</dbReference>
<sequence>MEDFRKIEKNAADCRCLPDGWQTCTGSARPLVGERRRSARAPAAGRLGPLAI</sequence>
<comment type="caution">
    <text evidence="2">The sequence shown here is derived from an EMBL/GenBank/DDBJ whole genome shotgun (WGS) entry which is preliminary data.</text>
</comment>
<protein>
    <submittedName>
        <fullName evidence="2">Uncharacterized protein</fullName>
    </submittedName>
</protein>
<name>A0AAW2L842_SESRA</name>
<reference evidence="2" key="2">
    <citation type="journal article" date="2024" name="Plant">
        <title>Genomic evolution and insights into agronomic trait innovations of Sesamum species.</title>
        <authorList>
            <person name="Miao H."/>
            <person name="Wang L."/>
            <person name="Qu L."/>
            <person name="Liu H."/>
            <person name="Sun Y."/>
            <person name="Le M."/>
            <person name="Wang Q."/>
            <person name="Wei S."/>
            <person name="Zheng Y."/>
            <person name="Lin W."/>
            <person name="Duan Y."/>
            <person name="Cao H."/>
            <person name="Xiong S."/>
            <person name="Wang X."/>
            <person name="Wei L."/>
            <person name="Li C."/>
            <person name="Ma Q."/>
            <person name="Ju M."/>
            <person name="Zhao R."/>
            <person name="Li G."/>
            <person name="Mu C."/>
            <person name="Tian Q."/>
            <person name="Mei H."/>
            <person name="Zhang T."/>
            <person name="Gao T."/>
            <person name="Zhang H."/>
        </authorList>
    </citation>
    <scope>NUCLEOTIDE SEQUENCE</scope>
    <source>
        <strain evidence="2">G02</strain>
    </source>
</reference>
<reference evidence="2" key="1">
    <citation type="submission" date="2020-06" db="EMBL/GenBank/DDBJ databases">
        <authorList>
            <person name="Li T."/>
            <person name="Hu X."/>
            <person name="Zhang T."/>
            <person name="Song X."/>
            <person name="Zhang H."/>
            <person name="Dai N."/>
            <person name="Sheng W."/>
            <person name="Hou X."/>
            <person name="Wei L."/>
        </authorList>
    </citation>
    <scope>NUCLEOTIDE SEQUENCE</scope>
    <source>
        <strain evidence="2">G02</strain>
        <tissue evidence="2">Leaf</tissue>
    </source>
</reference>
<dbReference type="AlphaFoldDB" id="A0AAW2L842"/>
<accession>A0AAW2L842</accession>
<gene>
    <name evidence="2" type="ORF">Sradi_5417300</name>
</gene>
<feature type="compositionally biased region" description="Low complexity" evidence="1">
    <location>
        <begin position="40"/>
        <end position="52"/>
    </location>
</feature>